<reference evidence="2 3" key="1">
    <citation type="submission" date="2017-12" db="EMBL/GenBank/DDBJ databases">
        <title>Integrating genomic resources of turbot (Scophthalmus maximus) in depth evaluation of genetic and physical mapping variation across individuals.</title>
        <authorList>
            <person name="Martinez P."/>
        </authorList>
    </citation>
    <scope>NUCLEOTIDE SEQUENCE [LARGE SCALE GENOMIC DNA]</scope>
</reference>
<feature type="region of interest" description="Disordered" evidence="1">
    <location>
        <begin position="1"/>
        <end position="82"/>
    </location>
</feature>
<feature type="compositionally biased region" description="Polar residues" evidence="1">
    <location>
        <begin position="55"/>
        <end position="69"/>
    </location>
</feature>
<evidence type="ECO:0000313" key="3">
    <source>
        <dbReference type="Proteomes" id="UP000246464"/>
    </source>
</evidence>
<name>A0A2U9CER3_SCOMX</name>
<feature type="compositionally biased region" description="Basic and acidic residues" evidence="1">
    <location>
        <begin position="27"/>
        <end position="42"/>
    </location>
</feature>
<feature type="region of interest" description="Disordered" evidence="1">
    <location>
        <begin position="164"/>
        <end position="183"/>
    </location>
</feature>
<dbReference type="EMBL" id="CP026257">
    <property type="protein sequence ID" value="AWP14570.1"/>
    <property type="molecule type" value="Genomic_DNA"/>
</dbReference>
<keyword evidence="3" id="KW-1185">Reference proteome</keyword>
<gene>
    <name evidence="2" type="ORF">SMAX5B_008574</name>
</gene>
<dbReference type="Proteomes" id="UP000246464">
    <property type="component" value="Chromosome 15"/>
</dbReference>
<accession>A0A2U9CER3</accession>
<proteinExistence type="predicted"/>
<sequence length="298" mass="33403">MEGGSREKNCTQKKGKPTEGPCSNQVAKREETIPQPGHHMEEAGDGAASMPAITQPHQKSLTLTGQVLPQQPGDKPNAGADVPDQAVLTVPELQLRQLMNEKEQLIYDLEEEQCVLIYQIQQIQTELTEETKDKDHIAGLLSGSEWMRKTAAQNVDQLRKTLKAEREKTEAAETRLAKEEEATSKLRSALAQAEDNLEKSLSQSENARSVLLQENLQATSSLTAALTKAQEDLELERRLWSEEKSDLQESLWITKQALDEEEEARNKFMDELMGRIKTVENHVLEAQNLFLEAIPPDL</sequence>
<organism evidence="2 3">
    <name type="scientific">Scophthalmus maximus</name>
    <name type="common">Turbot</name>
    <name type="synonym">Psetta maxima</name>
    <dbReference type="NCBI Taxonomy" id="52904"/>
    <lineage>
        <taxon>Eukaryota</taxon>
        <taxon>Metazoa</taxon>
        <taxon>Chordata</taxon>
        <taxon>Craniata</taxon>
        <taxon>Vertebrata</taxon>
        <taxon>Euteleostomi</taxon>
        <taxon>Actinopterygii</taxon>
        <taxon>Neopterygii</taxon>
        <taxon>Teleostei</taxon>
        <taxon>Neoteleostei</taxon>
        <taxon>Acanthomorphata</taxon>
        <taxon>Carangaria</taxon>
        <taxon>Pleuronectiformes</taxon>
        <taxon>Pleuronectoidei</taxon>
        <taxon>Scophthalmidae</taxon>
        <taxon>Scophthalmus</taxon>
    </lineage>
</organism>
<dbReference type="AlphaFoldDB" id="A0A2U9CER3"/>
<evidence type="ECO:0000313" key="2">
    <source>
        <dbReference type="EMBL" id="AWP14570.1"/>
    </source>
</evidence>
<protein>
    <submittedName>
        <fullName evidence="2">Uncharacterized protein</fullName>
    </submittedName>
</protein>
<evidence type="ECO:0000256" key="1">
    <source>
        <dbReference type="SAM" id="MobiDB-lite"/>
    </source>
</evidence>
<feature type="compositionally biased region" description="Basic and acidic residues" evidence="1">
    <location>
        <begin position="1"/>
        <end position="10"/>
    </location>
</feature>